<accession>A0A0K6HR10</accession>
<keyword evidence="2 7" id="KW-0479">Metal-binding</keyword>
<dbReference type="GO" id="GO:0004170">
    <property type="term" value="F:dUTP diphosphatase activity"/>
    <property type="evidence" value="ECO:0007669"/>
    <property type="project" value="UniProtKB-UniRule"/>
</dbReference>
<protein>
    <recommendedName>
        <fullName evidence="7">Deoxyuridine 5'-triphosphate nucleotidohydrolase</fullName>
        <shortName evidence="7">dUTPase</shortName>
        <ecNumber evidence="7">3.6.1.23</ecNumber>
    </recommendedName>
    <alternativeName>
        <fullName evidence="7">dUTP pyrophosphatase</fullName>
    </alternativeName>
</protein>
<comment type="catalytic activity">
    <reaction evidence="6 7">
        <text>dUTP + H2O = dUMP + diphosphate + H(+)</text>
        <dbReference type="Rhea" id="RHEA:10248"/>
        <dbReference type="ChEBI" id="CHEBI:15377"/>
        <dbReference type="ChEBI" id="CHEBI:15378"/>
        <dbReference type="ChEBI" id="CHEBI:33019"/>
        <dbReference type="ChEBI" id="CHEBI:61555"/>
        <dbReference type="ChEBI" id="CHEBI:246422"/>
        <dbReference type="EC" id="3.6.1.23"/>
    </reaction>
</comment>
<feature type="binding site" evidence="7">
    <location>
        <position position="85"/>
    </location>
    <ligand>
        <name>substrate</name>
    </ligand>
</feature>
<dbReference type="InterPro" id="IPR029054">
    <property type="entry name" value="dUTPase-like"/>
</dbReference>
<dbReference type="OrthoDB" id="9809956at2"/>
<dbReference type="HAMAP" id="MF_00116">
    <property type="entry name" value="dUTPase_bact"/>
    <property type="match status" value="1"/>
</dbReference>
<dbReference type="GO" id="GO:0046081">
    <property type="term" value="P:dUTP catabolic process"/>
    <property type="evidence" value="ECO:0007669"/>
    <property type="project" value="InterPro"/>
</dbReference>
<feature type="domain" description="dUTPase-like" evidence="8">
    <location>
        <begin position="20"/>
        <end position="151"/>
    </location>
</feature>
<dbReference type="UniPathway" id="UPA00610">
    <property type="reaction ID" value="UER00666"/>
</dbReference>
<evidence type="ECO:0000256" key="2">
    <source>
        <dbReference type="ARBA" id="ARBA00022723"/>
    </source>
</evidence>
<dbReference type="CDD" id="cd07557">
    <property type="entry name" value="trimeric_dUTPase"/>
    <property type="match status" value="1"/>
</dbReference>
<dbReference type="AlphaFoldDB" id="A0A0K6HR10"/>
<comment type="function">
    <text evidence="7">This enzyme is involved in nucleotide metabolism: it produces dUMP, the immediate precursor of thymidine nucleotides and it decreases the intracellular concentration of dUTP so that uracil cannot be incorporated into DNA.</text>
</comment>
<evidence type="ECO:0000313" key="9">
    <source>
        <dbReference type="EMBL" id="CUA93281.1"/>
    </source>
</evidence>
<dbReference type="Pfam" id="PF00692">
    <property type="entry name" value="dUTPase"/>
    <property type="match status" value="1"/>
</dbReference>
<evidence type="ECO:0000256" key="6">
    <source>
        <dbReference type="ARBA" id="ARBA00047686"/>
    </source>
</evidence>
<reference evidence="10" key="1">
    <citation type="submission" date="2015-08" db="EMBL/GenBank/DDBJ databases">
        <authorList>
            <person name="Varghese N."/>
        </authorList>
    </citation>
    <scope>NUCLEOTIDE SEQUENCE [LARGE SCALE GENOMIC DNA]</scope>
    <source>
        <strain evidence="10">DSM 23407</strain>
    </source>
</reference>
<dbReference type="InterPro" id="IPR036157">
    <property type="entry name" value="dUTPase-like_sf"/>
</dbReference>
<dbReference type="SUPFAM" id="SSF51283">
    <property type="entry name" value="dUTPase-like"/>
    <property type="match status" value="1"/>
</dbReference>
<evidence type="ECO:0000259" key="8">
    <source>
        <dbReference type="Pfam" id="PF00692"/>
    </source>
</evidence>
<dbReference type="FunFam" id="2.70.40.10:FF:000002">
    <property type="entry name" value="dUTP diphosphatase"/>
    <property type="match status" value="1"/>
</dbReference>
<dbReference type="Gene3D" id="2.70.40.10">
    <property type="match status" value="1"/>
</dbReference>
<dbReference type="InterPro" id="IPR033704">
    <property type="entry name" value="dUTPase_trimeric"/>
</dbReference>
<dbReference type="PANTHER" id="PTHR11241:SF0">
    <property type="entry name" value="DEOXYURIDINE 5'-TRIPHOSPHATE NUCLEOTIDOHYDROLASE"/>
    <property type="match status" value="1"/>
</dbReference>
<evidence type="ECO:0000256" key="1">
    <source>
        <dbReference type="ARBA" id="ARBA00006581"/>
    </source>
</evidence>
<dbReference type="InterPro" id="IPR008181">
    <property type="entry name" value="dUTPase"/>
</dbReference>
<comment type="similarity">
    <text evidence="1 7">Belongs to the dUTPase family.</text>
</comment>
<keyword evidence="4 7" id="KW-0460">Magnesium</keyword>
<organism evidence="9 10">
    <name type="scientific">Pannonibacter indicus</name>
    <dbReference type="NCBI Taxonomy" id="466044"/>
    <lineage>
        <taxon>Bacteria</taxon>
        <taxon>Pseudomonadati</taxon>
        <taxon>Pseudomonadota</taxon>
        <taxon>Alphaproteobacteria</taxon>
        <taxon>Hyphomicrobiales</taxon>
        <taxon>Stappiaceae</taxon>
        <taxon>Pannonibacter</taxon>
    </lineage>
</organism>
<dbReference type="GO" id="GO:0000287">
    <property type="term" value="F:magnesium ion binding"/>
    <property type="evidence" value="ECO:0007669"/>
    <property type="project" value="UniProtKB-UniRule"/>
</dbReference>
<dbReference type="EMBL" id="CYHE01000002">
    <property type="protein sequence ID" value="CUA93281.1"/>
    <property type="molecule type" value="Genomic_DNA"/>
</dbReference>
<evidence type="ECO:0000256" key="5">
    <source>
        <dbReference type="ARBA" id="ARBA00023080"/>
    </source>
</evidence>
<evidence type="ECO:0000256" key="3">
    <source>
        <dbReference type="ARBA" id="ARBA00022801"/>
    </source>
</evidence>
<dbReference type="PANTHER" id="PTHR11241">
    <property type="entry name" value="DEOXYURIDINE 5'-TRIPHOSPHATE NUCLEOTIDOHYDROLASE"/>
    <property type="match status" value="1"/>
</dbReference>
<evidence type="ECO:0000256" key="4">
    <source>
        <dbReference type="ARBA" id="ARBA00022842"/>
    </source>
</evidence>
<comment type="pathway">
    <text evidence="7">Pyrimidine metabolism; dUMP biosynthesis; dUMP from dCTP (dUTP route): step 2/2.</text>
</comment>
<name>A0A0K6HR10_9HYPH</name>
<keyword evidence="5 7" id="KW-0546">Nucleotide metabolism</keyword>
<comment type="cofactor">
    <cofactor evidence="7">
        <name>Mg(2+)</name>
        <dbReference type="ChEBI" id="CHEBI:18420"/>
    </cofactor>
</comment>
<evidence type="ECO:0000313" key="10">
    <source>
        <dbReference type="Proteomes" id="UP000183900"/>
    </source>
</evidence>
<dbReference type="Proteomes" id="UP000183900">
    <property type="component" value="Unassembled WGS sequence"/>
</dbReference>
<keyword evidence="10" id="KW-1185">Reference proteome</keyword>
<feature type="binding site" evidence="7">
    <location>
        <begin position="72"/>
        <end position="74"/>
    </location>
    <ligand>
        <name>substrate</name>
    </ligand>
</feature>
<dbReference type="NCBIfam" id="NF001862">
    <property type="entry name" value="PRK00601.1"/>
    <property type="match status" value="1"/>
</dbReference>
<dbReference type="RefSeq" id="WP_055454586.1">
    <property type="nucleotide sequence ID" value="NZ_CYHE01000002.1"/>
</dbReference>
<evidence type="ECO:0000256" key="7">
    <source>
        <dbReference type="HAMAP-Rule" id="MF_00116"/>
    </source>
</evidence>
<feature type="binding site" evidence="7">
    <location>
        <begin position="89"/>
        <end position="91"/>
    </location>
    <ligand>
        <name>substrate</name>
    </ligand>
</feature>
<gene>
    <name evidence="7" type="primary">dut</name>
    <name evidence="9" type="ORF">Ga0061067_102323</name>
</gene>
<comment type="caution">
    <text evidence="7">Lacks conserved residue(s) required for the propagation of feature annotation.</text>
</comment>
<dbReference type="EC" id="3.6.1.23" evidence="7"/>
<keyword evidence="3 7" id="KW-0378">Hydrolase</keyword>
<sequence length="153" mass="15806">MPVPASVTVELLRLEHGADLPLPAYQSADAAGFDLMAAVSEDLVLQPGKRAMVPTGLAMAIPRGFEGQVRPRSGLAAKNGITVLNSPGTVDADYRGEVKVILINHGGEPFTITRGLRIAQMIIAPAMQATLTEVTTLDATQRGAGGFGSTGVG</sequence>
<dbReference type="GO" id="GO:0006226">
    <property type="term" value="P:dUMP biosynthetic process"/>
    <property type="evidence" value="ECO:0007669"/>
    <property type="project" value="UniProtKB-UniRule"/>
</dbReference>
<dbReference type="NCBIfam" id="TIGR00576">
    <property type="entry name" value="dut"/>
    <property type="match status" value="1"/>
</dbReference>
<proteinExistence type="inferred from homology"/>